<feature type="region of interest" description="Disordered" evidence="1">
    <location>
        <begin position="342"/>
        <end position="411"/>
    </location>
</feature>
<sequence>MGKNRGPKPTRFERFDITVTGPPRLVVVKEGRDAKLAHIDARPKYSIEAVVTIRVKKLVTAAKLNWSFVGKEYARSPAAASRKCEHLIVKSSGKILTDDTALHPGQVYTFPISATIPGNALPSFHSEFAGVRYVLTATLHRQIKKRLWLLGRSPQVYSIDQEVHVPKIFIASPAERGPRVYGKMGSSTVAITAPAYIALDSSRRPQIVTLTIDIIAGPAKLKAADVKLFEKIPLADEVFQPPKSKNPVPDVVLTPEDLQQRALIHLTKDTTPIASNAGTVVNIQLPADAFDTWRDDVDSSKFFGCQHWFQLQLEGKEWLLPVKAGKKEPLMVPIAIHGSMSCHGSSFQPPPPPPPPPLRLDSGIEYAQIESAPLPPQYYNGEASSSTHGPSPPAFQHDDSGKHDFSDKEKS</sequence>
<feature type="compositionally biased region" description="Basic and acidic residues" evidence="1">
    <location>
        <begin position="396"/>
        <end position="411"/>
    </location>
</feature>
<evidence type="ECO:0000313" key="2">
    <source>
        <dbReference type="EMBL" id="KAJ3173827.1"/>
    </source>
</evidence>
<protein>
    <submittedName>
        <fullName evidence="2">Uncharacterized protein</fullName>
    </submittedName>
</protein>
<accession>A0AAD5TJF9</accession>
<organism evidence="2 3">
    <name type="scientific">Geranomyces variabilis</name>
    <dbReference type="NCBI Taxonomy" id="109894"/>
    <lineage>
        <taxon>Eukaryota</taxon>
        <taxon>Fungi</taxon>
        <taxon>Fungi incertae sedis</taxon>
        <taxon>Chytridiomycota</taxon>
        <taxon>Chytridiomycota incertae sedis</taxon>
        <taxon>Chytridiomycetes</taxon>
        <taxon>Spizellomycetales</taxon>
        <taxon>Powellomycetaceae</taxon>
        <taxon>Geranomyces</taxon>
    </lineage>
</organism>
<reference evidence="2" key="1">
    <citation type="submission" date="2020-05" db="EMBL/GenBank/DDBJ databases">
        <title>Phylogenomic resolution of chytrid fungi.</title>
        <authorList>
            <person name="Stajich J.E."/>
            <person name="Amses K."/>
            <person name="Simmons R."/>
            <person name="Seto K."/>
            <person name="Myers J."/>
            <person name="Bonds A."/>
            <person name="Quandt C.A."/>
            <person name="Barry K."/>
            <person name="Liu P."/>
            <person name="Grigoriev I."/>
            <person name="Longcore J.E."/>
            <person name="James T.Y."/>
        </authorList>
    </citation>
    <scope>NUCLEOTIDE SEQUENCE</scope>
    <source>
        <strain evidence="2">JEL0379</strain>
    </source>
</reference>
<dbReference type="AlphaFoldDB" id="A0AAD5TJF9"/>
<comment type="caution">
    <text evidence="2">The sequence shown here is derived from an EMBL/GenBank/DDBJ whole genome shotgun (WGS) entry which is preliminary data.</text>
</comment>
<gene>
    <name evidence="2" type="ORF">HDU87_007330</name>
</gene>
<keyword evidence="3" id="KW-1185">Reference proteome</keyword>
<evidence type="ECO:0000313" key="3">
    <source>
        <dbReference type="Proteomes" id="UP001212152"/>
    </source>
</evidence>
<dbReference type="Gene3D" id="2.60.40.640">
    <property type="match status" value="1"/>
</dbReference>
<dbReference type="InterPro" id="IPR014752">
    <property type="entry name" value="Arrestin-like_C"/>
</dbReference>
<proteinExistence type="predicted"/>
<dbReference type="Proteomes" id="UP001212152">
    <property type="component" value="Unassembled WGS sequence"/>
</dbReference>
<dbReference type="EMBL" id="JADGJQ010000069">
    <property type="protein sequence ID" value="KAJ3173827.1"/>
    <property type="molecule type" value="Genomic_DNA"/>
</dbReference>
<feature type="compositionally biased region" description="Pro residues" evidence="1">
    <location>
        <begin position="348"/>
        <end position="358"/>
    </location>
</feature>
<evidence type="ECO:0000256" key="1">
    <source>
        <dbReference type="SAM" id="MobiDB-lite"/>
    </source>
</evidence>
<name>A0AAD5TJF9_9FUNG</name>